<dbReference type="PANTHER" id="PTHR43433:SF5">
    <property type="entry name" value="AB HYDROLASE-1 DOMAIN-CONTAINING PROTEIN"/>
    <property type="match status" value="1"/>
</dbReference>
<dbReference type="InParanoid" id="K1XMP7"/>
<gene>
    <name evidence="2" type="ORF">MBM_00921</name>
</gene>
<dbReference type="OMA" id="MLTFRHG"/>
<dbReference type="GO" id="GO:0016740">
    <property type="term" value="F:transferase activity"/>
    <property type="evidence" value="ECO:0007669"/>
    <property type="project" value="UniProtKB-KW"/>
</dbReference>
<dbReference type="STRING" id="1072389.K1XMP7"/>
<protein>
    <submittedName>
        <fullName evidence="2">Glycylpeptide N-tetradecanoyltransferase</fullName>
    </submittedName>
</protein>
<keyword evidence="2" id="KW-0808">Transferase</keyword>
<dbReference type="InterPro" id="IPR029058">
    <property type="entry name" value="AB_hydrolase_fold"/>
</dbReference>
<dbReference type="eggNOG" id="KOG4178">
    <property type="taxonomic scope" value="Eukaryota"/>
</dbReference>
<dbReference type="PANTHER" id="PTHR43433">
    <property type="entry name" value="HYDROLASE, ALPHA/BETA FOLD FAMILY PROTEIN"/>
    <property type="match status" value="1"/>
</dbReference>
<reference evidence="2 3" key="1">
    <citation type="journal article" date="2012" name="BMC Genomics">
        <title>Sequencing the genome of Marssonina brunnea reveals fungus-poplar co-evolution.</title>
        <authorList>
            <person name="Zhu S."/>
            <person name="Cao Y.-Z."/>
            <person name="Jiang C."/>
            <person name="Tan B.-Y."/>
            <person name="Wang Z."/>
            <person name="Feng S."/>
            <person name="Zhang L."/>
            <person name="Su X.-H."/>
            <person name="Brejova B."/>
            <person name="Vinar T."/>
            <person name="Xu M."/>
            <person name="Wang M.-X."/>
            <person name="Zhang S.-G."/>
            <person name="Huang M.-R."/>
            <person name="Wu R."/>
            <person name="Zhou Y."/>
        </authorList>
    </citation>
    <scope>NUCLEOTIDE SEQUENCE [LARGE SCALE GENOMIC DNA]</scope>
    <source>
        <strain evidence="2 3">MB_m1</strain>
    </source>
</reference>
<dbReference type="HOGENOM" id="CLU_020336_20_1_1"/>
<accession>K1XMP7</accession>
<feature type="domain" description="AB hydrolase-1" evidence="1">
    <location>
        <begin position="6"/>
        <end position="236"/>
    </location>
</feature>
<organism evidence="2 3">
    <name type="scientific">Marssonina brunnea f. sp. multigermtubi (strain MB_m1)</name>
    <name type="common">Marssonina leaf spot fungus</name>
    <dbReference type="NCBI Taxonomy" id="1072389"/>
    <lineage>
        <taxon>Eukaryota</taxon>
        <taxon>Fungi</taxon>
        <taxon>Dikarya</taxon>
        <taxon>Ascomycota</taxon>
        <taxon>Pezizomycotina</taxon>
        <taxon>Leotiomycetes</taxon>
        <taxon>Helotiales</taxon>
        <taxon>Drepanopezizaceae</taxon>
        <taxon>Drepanopeziza</taxon>
    </lineage>
</organism>
<evidence type="ECO:0000259" key="1">
    <source>
        <dbReference type="Pfam" id="PF00561"/>
    </source>
</evidence>
<keyword evidence="3" id="KW-1185">Reference proteome</keyword>
<evidence type="ECO:0000313" key="2">
    <source>
        <dbReference type="EMBL" id="EKD21808.1"/>
    </source>
</evidence>
<evidence type="ECO:0000313" key="3">
    <source>
        <dbReference type="Proteomes" id="UP000006753"/>
    </source>
</evidence>
<dbReference type="KEGG" id="mbe:MBM_00921"/>
<dbReference type="OrthoDB" id="19657at2759"/>
<dbReference type="Gene3D" id="3.40.50.1820">
    <property type="entry name" value="alpha/beta hydrolase"/>
    <property type="match status" value="1"/>
</dbReference>
<name>K1XMP7_MARBU</name>
<dbReference type="EMBL" id="JH921428">
    <property type="protein sequence ID" value="EKD21808.1"/>
    <property type="molecule type" value="Genomic_DNA"/>
</dbReference>
<sequence length="257" mass="28689">MATRMGKSGKPLMRYSTLDMAKDCIELLDHLGWTSNRQLHIAGVSMGGMIAQELAYLIPDRLASLSLLSTAAAIENTTSFVEHMKARVRMFMPKSLDRSVSDSAAVLFSEAWLAHEDDAVLPTASTPNVELPPSGAYGRFPTNYERFAAQEIMKRLNVEEFQRKGFLLQAIAAGWHHKTKEQLEEIGDRVGRERIMVMHGTKDSIISVPHGRKLIEMLQPGVGLIKEGIGHVFMLEETKWFHEQMEALIAKTEGLGK</sequence>
<proteinExistence type="predicted"/>
<dbReference type="Proteomes" id="UP000006753">
    <property type="component" value="Unassembled WGS sequence"/>
</dbReference>
<dbReference type="SUPFAM" id="SSF53474">
    <property type="entry name" value="alpha/beta-Hydrolases"/>
    <property type="match status" value="1"/>
</dbReference>
<dbReference type="AlphaFoldDB" id="K1XMP7"/>
<dbReference type="InterPro" id="IPR000073">
    <property type="entry name" value="AB_hydrolase_1"/>
</dbReference>
<dbReference type="InterPro" id="IPR050471">
    <property type="entry name" value="AB_hydrolase"/>
</dbReference>
<dbReference type="Pfam" id="PF00561">
    <property type="entry name" value="Abhydrolase_1"/>
    <property type="match status" value="1"/>
</dbReference>